<feature type="non-terminal residue" evidence="1">
    <location>
        <position position="39"/>
    </location>
</feature>
<accession>A0A5J4TMQ3</accession>
<protein>
    <submittedName>
        <fullName evidence="1">Uncharacterized protein</fullName>
    </submittedName>
</protein>
<sequence>MLGQRFSISVLITSYCSKALVVLGESVSMGGRLRKLKYE</sequence>
<proteinExistence type="predicted"/>
<dbReference type="EMBL" id="SNRW01028820">
    <property type="protein sequence ID" value="KAA6359162.1"/>
    <property type="molecule type" value="Genomic_DNA"/>
</dbReference>
<dbReference type="AlphaFoldDB" id="A0A5J4TMQ3"/>
<dbReference type="Proteomes" id="UP000324800">
    <property type="component" value="Unassembled WGS sequence"/>
</dbReference>
<comment type="caution">
    <text evidence="1">The sequence shown here is derived from an EMBL/GenBank/DDBJ whole genome shotgun (WGS) entry which is preliminary data.</text>
</comment>
<gene>
    <name evidence="1" type="ORF">EZS28_045310</name>
</gene>
<name>A0A5J4TMQ3_9EUKA</name>
<evidence type="ECO:0000313" key="2">
    <source>
        <dbReference type="Proteomes" id="UP000324800"/>
    </source>
</evidence>
<organism evidence="1 2">
    <name type="scientific">Streblomastix strix</name>
    <dbReference type="NCBI Taxonomy" id="222440"/>
    <lineage>
        <taxon>Eukaryota</taxon>
        <taxon>Metamonada</taxon>
        <taxon>Preaxostyla</taxon>
        <taxon>Oxymonadida</taxon>
        <taxon>Streblomastigidae</taxon>
        <taxon>Streblomastix</taxon>
    </lineage>
</organism>
<evidence type="ECO:0000313" key="1">
    <source>
        <dbReference type="EMBL" id="KAA6359162.1"/>
    </source>
</evidence>
<reference evidence="1 2" key="1">
    <citation type="submission" date="2019-03" db="EMBL/GenBank/DDBJ databases">
        <title>Single cell metagenomics reveals metabolic interactions within the superorganism composed of flagellate Streblomastix strix and complex community of Bacteroidetes bacteria on its surface.</title>
        <authorList>
            <person name="Treitli S.C."/>
            <person name="Kolisko M."/>
            <person name="Husnik F."/>
            <person name="Keeling P."/>
            <person name="Hampl V."/>
        </authorList>
    </citation>
    <scope>NUCLEOTIDE SEQUENCE [LARGE SCALE GENOMIC DNA]</scope>
    <source>
        <strain evidence="1">ST1C</strain>
    </source>
</reference>